<comment type="subunit">
    <text evidence="4">Homodimer.</text>
</comment>
<evidence type="ECO:0000256" key="12">
    <source>
        <dbReference type="ARBA" id="ARBA00024654"/>
    </source>
</evidence>
<gene>
    <name evidence="15" type="ORF">H9724_06440</name>
</gene>
<name>A0A9D2FKD0_9FIRM</name>
<sequence>MERIASFCVDHTRLMPGMYLSRRDGADGEILTWDIRMKRPNQGQYLSPAAAHTIEHLFATFARNSKYGKHVVYVGPMGCLTGFYLLTTGLTDAEALDLVRSAFAWMAAYDGEIPGASAAECGNYRMMDPAAARAEAAAMLPVLNALAPDHLRYSNS</sequence>
<comment type="cofactor">
    <cofactor evidence="2">
        <name>Fe cation</name>
        <dbReference type="ChEBI" id="CHEBI:24875"/>
    </cofactor>
</comment>
<comment type="catalytic activity">
    <reaction evidence="1">
        <text>S-(5-deoxy-D-ribos-5-yl)-L-homocysteine = (S)-4,5-dihydroxypentane-2,3-dione + L-homocysteine</text>
        <dbReference type="Rhea" id="RHEA:17753"/>
        <dbReference type="ChEBI" id="CHEBI:29484"/>
        <dbReference type="ChEBI" id="CHEBI:58195"/>
        <dbReference type="ChEBI" id="CHEBI:58199"/>
        <dbReference type="EC" id="4.4.1.21"/>
    </reaction>
</comment>
<keyword evidence="7" id="KW-0673">Quorum sensing</keyword>
<dbReference type="SUPFAM" id="SSF63411">
    <property type="entry name" value="LuxS/MPP-like metallohydrolase"/>
    <property type="match status" value="1"/>
</dbReference>
<comment type="caution">
    <text evidence="15">The sequence shown here is derived from an EMBL/GenBank/DDBJ whole genome shotgun (WGS) entry which is preliminary data.</text>
</comment>
<evidence type="ECO:0000256" key="10">
    <source>
        <dbReference type="ARBA" id="ARBA00023004"/>
    </source>
</evidence>
<evidence type="ECO:0000256" key="14">
    <source>
        <dbReference type="ARBA" id="ARBA00031777"/>
    </source>
</evidence>
<evidence type="ECO:0000313" key="16">
    <source>
        <dbReference type="Proteomes" id="UP000824105"/>
    </source>
</evidence>
<evidence type="ECO:0000256" key="11">
    <source>
        <dbReference type="ARBA" id="ARBA00023239"/>
    </source>
</evidence>
<evidence type="ECO:0000256" key="13">
    <source>
        <dbReference type="ARBA" id="ARBA00030600"/>
    </source>
</evidence>
<dbReference type="InterPro" id="IPR011249">
    <property type="entry name" value="Metalloenz_LuxS/M16"/>
</dbReference>
<dbReference type="PANTHER" id="PTHR35799:SF1">
    <property type="entry name" value="S-RIBOSYLHOMOCYSTEINE LYASE"/>
    <property type="match status" value="1"/>
</dbReference>
<dbReference type="AlphaFoldDB" id="A0A9D2FKD0"/>
<reference evidence="15" key="2">
    <citation type="submission" date="2021-04" db="EMBL/GenBank/DDBJ databases">
        <authorList>
            <person name="Gilroy R."/>
        </authorList>
    </citation>
    <scope>NUCLEOTIDE SEQUENCE</scope>
    <source>
        <strain evidence="15">CHK188-11489</strain>
    </source>
</reference>
<keyword evidence="8" id="KW-0479">Metal-binding</keyword>
<accession>A0A9D2FKD0</accession>
<evidence type="ECO:0000256" key="2">
    <source>
        <dbReference type="ARBA" id="ARBA00001962"/>
    </source>
</evidence>
<dbReference type="Gene3D" id="3.30.1360.80">
    <property type="entry name" value="S-ribosylhomocysteinase (LuxS)"/>
    <property type="match status" value="1"/>
</dbReference>
<dbReference type="EC" id="4.4.1.21" evidence="5"/>
<evidence type="ECO:0000313" key="15">
    <source>
        <dbReference type="EMBL" id="HIZ62388.1"/>
    </source>
</evidence>
<dbReference type="PANTHER" id="PTHR35799">
    <property type="entry name" value="S-RIBOSYLHOMOCYSTEINE LYASE"/>
    <property type="match status" value="1"/>
</dbReference>
<dbReference type="PRINTS" id="PR01487">
    <property type="entry name" value="LUXSPROTEIN"/>
</dbReference>
<evidence type="ECO:0000256" key="8">
    <source>
        <dbReference type="ARBA" id="ARBA00022723"/>
    </source>
</evidence>
<keyword evidence="11 15" id="KW-0456">Lyase</keyword>
<dbReference type="Pfam" id="PF02664">
    <property type="entry name" value="LuxS"/>
    <property type="match status" value="1"/>
</dbReference>
<dbReference type="Proteomes" id="UP000824105">
    <property type="component" value="Unassembled WGS sequence"/>
</dbReference>
<dbReference type="NCBIfam" id="NF002604">
    <property type="entry name" value="PRK02260.1-4"/>
    <property type="match status" value="1"/>
</dbReference>
<dbReference type="InterPro" id="IPR003815">
    <property type="entry name" value="S-ribosylhomocysteinase"/>
</dbReference>
<evidence type="ECO:0000256" key="3">
    <source>
        <dbReference type="ARBA" id="ARBA00007311"/>
    </source>
</evidence>
<dbReference type="EMBL" id="DXBF01000054">
    <property type="protein sequence ID" value="HIZ62388.1"/>
    <property type="molecule type" value="Genomic_DNA"/>
</dbReference>
<organism evidence="15 16">
    <name type="scientific">Candidatus Gemmiger avistercoris</name>
    <dbReference type="NCBI Taxonomy" id="2838606"/>
    <lineage>
        <taxon>Bacteria</taxon>
        <taxon>Bacillati</taxon>
        <taxon>Bacillota</taxon>
        <taxon>Clostridia</taxon>
        <taxon>Eubacteriales</taxon>
        <taxon>Gemmiger</taxon>
    </lineage>
</organism>
<evidence type="ECO:0000256" key="1">
    <source>
        <dbReference type="ARBA" id="ARBA00000297"/>
    </source>
</evidence>
<proteinExistence type="inferred from homology"/>
<keyword evidence="9" id="KW-0071">Autoinducer synthesis</keyword>
<evidence type="ECO:0000256" key="7">
    <source>
        <dbReference type="ARBA" id="ARBA00022654"/>
    </source>
</evidence>
<protein>
    <recommendedName>
        <fullName evidence="6">S-ribosylhomocysteine lyase</fullName>
        <ecNumber evidence="5">4.4.1.21</ecNumber>
    </recommendedName>
    <alternativeName>
        <fullName evidence="13">AI-2 synthesis protein</fullName>
    </alternativeName>
    <alternativeName>
        <fullName evidence="14">Autoinducer-2 production protein LuxS</fullName>
    </alternativeName>
</protein>
<dbReference type="GO" id="GO:0005506">
    <property type="term" value="F:iron ion binding"/>
    <property type="evidence" value="ECO:0007669"/>
    <property type="project" value="InterPro"/>
</dbReference>
<comment type="function">
    <text evidence="12">Involved in the synthesis of autoinducer 2 (AI-2) which is secreted by bacteria and is used to communicate both the cell density and the metabolic potential of the environment. The regulation of gene expression in response to changes in cell density is called quorum sensing. Catalyzes the transformation of S-ribosylhomocysteine (RHC) to homocysteine (HC) and 4,5-dihydroxy-2,3-pentadione (DPD).</text>
</comment>
<dbReference type="GO" id="GO:0043768">
    <property type="term" value="F:S-ribosylhomocysteine lyase activity"/>
    <property type="evidence" value="ECO:0007669"/>
    <property type="project" value="UniProtKB-EC"/>
</dbReference>
<evidence type="ECO:0000256" key="9">
    <source>
        <dbReference type="ARBA" id="ARBA00022929"/>
    </source>
</evidence>
<comment type="similarity">
    <text evidence="3">Belongs to the LuxS family.</text>
</comment>
<dbReference type="GO" id="GO:0009372">
    <property type="term" value="P:quorum sensing"/>
    <property type="evidence" value="ECO:0007669"/>
    <property type="project" value="UniProtKB-KW"/>
</dbReference>
<dbReference type="InterPro" id="IPR037005">
    <property type="entry name" value="LuxS_sf"/>
</dbReference>
<evidence type="ECO:0000256" key="6">
    <source>
        <dbReference type="ARBA" id="ARBA00015130"/>
    </source>
</evidence>
<evidence type="ECO:0000256" key="4">
    <source>
        <dbReference type="ARBA" id="ARBA00011738"/>
    </source>
</evidence>
<evidence type="ECO:0000256" key="5">
    <source>
        <dbReference type="ARBA" id="ARBA00012240"/>
    </source>
</evidence>
<keyword evidence="10" id="KW-0408">Iron</keyword>
<reference evidence="15" key="1">
    <citation type="journal article" date="2021" name="PeerJ">
        <title>Extensive microbial diversity within the chicken gut microbiome revealed by metagenomics and culture.</title>
        <authorList>
            <person name="Gilroy R."/>
            <person name="Ravi A."/>
            <person name="Getino M."/>
            <person name="Pursley I."/>
            <person name="Horton D.L."/>
            <person name="Alikhan N.F."/>
            <person name="Baker D."/>
            <person name="Gharbi K."/>
            <person name="Hall N."/>
            <person name="Watson M."/>
            <person name="Adriaenssens E.M."/>
            <person name="Foster-Nyarko E."/>
            <person name="Jarju S."/>
            <person name="Secka A."/>
            <person name="Antonio M."/>
            <person name="Oren A."/>
            <person name="Chaudhuri R.R."/>
            <person name="La Ragione R."/>
            <person name="Hildebrand F."/>
            <person name="Pallen M.J."/>
        </authorList>
    </citation>
    <scope>NUCLEOTIDE SEQUENCE</scope>
    <source>
        <strain evidence="15">CHK188-11489</strain>
    </source>
</reference>